<reference evidence="3 4" key="1">
    <citation type="journal article" date="2010" name="J. Bacteriol.">
        <title>Complete Genome Sequence of Cronobacter turicensis LMG 23827, a foodborne pathogen causing deaths in neonates.</title>
        <authorList>
            <person name="Stephan R."/>
            <person name="Lehner A."/>
            <person name="Tischler P."/>
            <person name="Rattei T."/>
        </authorList>
    </citation>
    <scope>NUCLEOTIDE SEQUENCE [LARGE SCALE GENOMIC DNA]</scope>
    <source>
        <strain evidence="4">DSM 18703 / CCUG 55852 / LMG 23827 / z3032</strain>
        <plasmid evidence="3 4">pCTU1</plasmid>
    </source>
</reference>
<geneLocation type="plasmid" evidence="3 4">
    <name>pCTU1</name>
</geneLocation>
<dbReference type="EMBL" id="FN543094">
    <property type="protein sequence ID" value="CBA34639.1"/>
    <property type="molecule type" value="Genomic_DNA"/>
</dbReference>
<dbReference type="HOGENOM" id="CLU_040923_2_0_6"/>
<dbReference type="CDD" id="cd06193">
    <property type="entry name" value="siderophore_interacting"/>
    <property type="match status" value="1"/>
</dbReference>
<dbReference type="InterPro" id="IPR017927">
    <property type="entry name" value="FAD-bd_FR_type"/>
</dbReference>
<reference evidence="4" key="2">
    <citation type="journal article" date="2011" name="J. Bacteriol.">
        <title>Complete genome sequence of Cronobacter turicensis LMG 23827, a food-borne pathogen causing deaths in neonates.</title>
        <authorList>
            <person name="Stephan R."/>
            <person name="Lehner A."/>
            <person name="Tischler P."/>
            <person name="Rattei T."/>
        </authorList>
    </citation>
    <scope>NUCLEOTIDE SEQUENCE [LARGE SCALE GENOMIC DNA]</scope>
    <source>
        <strain evidence="4">DSM 18703 / CCUG 55852 / LMG 23827 / z3032</strain>
    </source>
</reference>
<dbReference type="GO" id="GO:0016491">
    <property type="term" value="F:oxidoreductase activity"/>
    <property type="evidence" value="ECO:0007669"/>
    <property type="project" value="InterPro"/>
</dbReference>
<evidence type="ECO:0000259" key="2">
    <source>
        <dbReference type="PROSITE" id="PS51384"/>
    </source>
</evidence>
<dbReference type="KEGG" id="ctu:Ctu_1p01020"/>
<dbReference type="InterPro" id="IPR013113">
    <property type="entry name" value="SIP_FAD-bd"/>
</dbReference>
<dbReference type="Pfam" id="PF04954">
    <property type="entry name" value="SIP"/>
    <property type="match status" value="1"/>
</dbReference>
<evidence type="ECO:0000256" key="1">
    <source>
        <dbReference type="ARBA" id="ARBA00035644"/>
    </source>
</evidence>
<gene>
    <name evidence="3" type="ordered locus">Ctu_1p01020</name>
</gene>
<organism evidence="3 4">
    <name type="scientific">Cronobacter turicensis (strain DSM 18703 / CCUG 55852 / LMG 23827 / z3032)</name>
    <dbReference type="NCBI Taxonomy" id="693216"/>
    <lineage>
        <taxon>Bacteria</taxon>
        <taxon>Pseudomonadati</taxon>
        <taxon>Pseudomonadota</taxon>
        <taxon>Gammaproteobacteria</taxon>
        <taxon>Enterobacterales</taxon>
        <taxon>Enterobacteriaceae</taxon>
        <taxon>Cronobacter</taxon>
    </lineage>
</organism>
<dbReference type="Gene3D" id="2.40.30.10">
    <property type="entry name" value="Translation factors"/>
    <property type="match status" value="1"/>
</dbReference>
<dbReference type="InterPro" id="IPR017938">
    <property type="entry name" value="Riboflavin_synthase-like_b-brl"/>
</dbReference>
<dbReference type="PATRIC" id="fig|693216.3.peg.4089"/>
<dbReference type="InterPro" id="IPR007037">
    <property type="entry name" value="SIP_rossman_dom"/>
</dbReference>
<dbReference type="Proteomes" id="UP000002069">
    <property type="component" value="Plasmid pCTU1"/>
</dbReference>
<dbReference type="AlphaFoldDB" id="C9Y5J4"/>
<dbReference type="PROSITE" id="PS51384">
    <property type="entry name" value="FAD_FR"/>
    <property type="match status" value="1"/>
</dbReference>
<feature type="domain" description="FAD-binding FR-type" evidence="2">
    <location>
        <begin position="16"/>
        <end position="143"/>
    </location>
</feature>
<dbReference type="Pfam" id="PF08021">
    <property type="entry name" value="FAD_binding_9"/>
    <property type="match status" value="1"/>
</dbReference>
<evidence type="ECO:0000313" key="4">
    <source>
        <dbReference type="Proteomes" id="UP000002069"/>
    </source>
</evidence>
<proteinExistence type="inferred from homology"/>
<dbReference type="PANTHER" id="PTHR30157">
    <property type="entry name" value="FERRIC REDUCTASE, NADPH-DEPENDENT"/>
    <property type="match status" value="1"/>
</dbReference>
<keyword evidence="3" id="KW-0614">Plasmid</keyword>
<dbReference type="Gene3D" id="3.40.50.80">
    <property type="entry name" value="Nucleotide-binding domain of ferredoxin-NADP reductase (FNR) module"/>
    <property type="match status" value="1"/>
</dbReference>
<dbReference type="InterPro" id="IPR039261">
    <property type="entry name" value="FNR_nucleotide-bd"/>
</dbReference>
<protein>
    <recommendedName>
        <fullName evidence="2">FAD-binding FR-type domain-containing protein</fullName>
    </recommendedName>
</protein>
<sequence>MAPRRAAGAHRMTASYRIFNVTLRRRIPVTPSLLRCVFTGPDVAHMKHEAPDQRIKLMFARPDGDTARLPVSDSWYQDYLALPRERRPFMRTYTLRALRREACELDVEFVLHGDSGPASRWAMHAKPGDTLQIVAPDRDFPGDSGGYEWRADDALRQALLVADETALPAALGILEQLARQPAPPRVQAFLEVPLAQDIQPLRYPFADIHWLARDENAPHGERLLEAVKDAAALPASELVSAQTTADDNDEETLIWQRAGGAGTFRAWVAAESGAVKRLRHYLTRDRQLDPARACFMAYWSRGKSHV</sequence>
<keyword evidence="4" id="KW-1185">Reference proteome</keyword>
<dbReference type="InterPro" id="IPR039374">
    <property type="entry name" value="SIP_fam"/>
</dbReference>
<comment type="similarity">
    <text evidence="1">Belongs to the SIP oxidoreductase family.</text>
</comment>
<dbReference type="PANTHER" id="PTHR30157:SF0">
    <property type="entry name" value="NADPH-DEPENDENT FERRIC-CHELATE REDUCTASE"/>
    <property type="match status" value="1"/>
</dbReference>
<evidence type="ECO:0000313" key="3">
    <source>
        <dbReference type="EMBL" id="CBA34639.1"/>
    </source>
</evidence>
<name>C9Y5J4_CROTZ</name>
<dbReference type="SUPFAM" id="SSF63380">
    <property type="entry name" value="Riboflavin synthase domain-like"/>
    <property type="match status" value="1"/>
</dbReference>
<accession>C9Y5J4</accession>